<protein>
    <recommendedName>
        <fullName evidence="4">Secreted protein</fullName>
    </recommendedName>
</protein>
<gene>
    <name evidence="2" type="ORF">GCM10012286_17720</name>
</gene>
<evidence type="ECO:0000313" key="3">
    <source>
        <dbReference type="Proteomes" id="UP000656881"/>
    </source>
</evidence>
<evidence type="ECO:0008006" key="4">
    <source>
        <dbReference type="Google" id="ProtNLM"/>
    </source>
</evidence>
<dbReference type="EMBL" id="BMNG01000004">
    <property type="protein sequence ID" value="GGO40121.1"/>
    <property type="molecule type" value="Genomic_DNA"/>
</dbReference>
<accession>A0ABQ2LMB0</accession>
<evidence type="ECO:0000313" key="2">
    <source>
        <dbReference type="EMBL" id="GGO40121.1"/>
    </source>
</evidence>
<sequence>MLRRAWSSLPARLRLLRTVILLLAAALAALLGTAGFAALEAWDDVADRDAPSTTSAAGLNLALNDMDAQVANLLLANGDAGRGRLDVPYDKAVEGYGASRHTISTALRTLSVAAQHDRGAGRTVEDLTENFARYQELVGRALENDARKGGKTAAGDDYRTATDLLQGQLLPEARELVESNNTAYERHYDAARSRLTGELIAAVLVGAALLVVLVGLQWHLTRRFRRVFNPGLLAASLCALIAVVLGCQLLATSSEQLRIARRDAFDSVVALSRAQATAYDANADESRYLLLKDRRAQYGNSFFAKSQALYGIAGSTPATYDSRLDETWSTYKTDHRTLPFTGEFRRELDNITFPGERAAAEAAVEAYLVYQRDDRKIRKLVADGRERQAVDFCISWEEGTSNSHFLDLDRELKRVTGINQSHFERAAEDGRGAVPGVLPWIGGALGLVGLCTVLGLRPRLAEFRS</sequence>
<keyword evidence="3" id="KW-1185">Reference proteome</keyword>
<dbReference type="RefSeq" id="WP_189173522.1">
    <property type="nucleotide sequence ID" value="NZ_BMNG01000004.1"/>
</dbReference>
<keyword evidence="1" id="KW-0812">Transmembrane</keyword>
<reference evidence="3" key="1">
    <citation type="journal article" date="2019" name="Int. J. Syst. Evol. Microbiol.">
        <title>The Global Catalogue of Microorganisms (GCM) 10K type strain sequencing project: providing services to taxonomists for standard genome sequencing and annotation.</title>
        <authorList>
            <consortium name="The Broad Institute Genomics Platform"/>
            <consortium name="The Broad Institute Genome Sequencing Center for Infectious Disease"/>
            <person name="Wu L."/>
            <person name="Ma J."/>
        </authorList>
    </citation>
    <scope>NUCLEOTIDE SEQUENCE [LARGE SCALE GENOMIC DNA]</scope>
    <source>
        <strain evidence="3">CGMCC 4.7349</strain>
    </source>
</reference>
<feature type="transmembrane region" description="Helical" evidence="1">
    <location>
        <begin position="232"/>
        <end position="251"/>
    </location>
</feature>
<keyword evidence="1" id="KW-1133">Transmembrane helix</keyword>
<comment type="caution">
    <text evidence="2">The sequence shown here is derived from an EMBL/GenBank/DDBJ whole genome shotgun (WGS) entry which is preliminary data.</text>
</comment>
<dbReference type="Proteomes" id="UP000656881">
    <property type="component" value="Unassembled WGS sequence"/>
</dbReference>
<keyword evidence="1" id="KW-0472">Membrane</keyword>
<evidence type="ECO:0000256" key="1">
    <source>
        <dbReference type="SAM" id="Phobius"/>
    </source>
</evidence>
<proteinExistence type="predicted"/>
<name>A0ABQ2LMB0_9ACTN</name>
<feature type="transmembrane region" description="Helical" evidence="1">
    <location>
        <begin position="437"/>
        <end position="456"/>
    </location>
</feature>
<organism evidence="2 3">
    <name type="scientific">Streptomyces lasiicapitis</name>
    <dbReference type="NCBI Taxonomy" id="1923961"/>
    <lineage>
        <taxon>Bacteria</taxon>
        <taxon>Bacillati</taxon>
        <taxon>Actinomycetota</taxon>
        <taxon>Actinomycetes</taxon>
        <taxon>Kitasatosporales</taxon>
        <taxon>Streptomycetaceae</taxon>
        <taxon>Streptomyces</taxon>
    </lineage>
</organism>
<feature type="transmembrane region" description="Helical" evidence="1">
    <location>
        <begin position="199"/>
        <end position="220"/>
    </location>
</feature>